<organism evidence="3 4">
    <name type="scientific">Micromonospora coxensis</name>
    <dbReference type="NCBI Taxonomy" id="356852"/>
    <lineage>
        <taxon>Bacteria</taxon>
        <taxon>Bacillati</taxon>
        <taxon>Actinomycetota</taxon>
        <taxon>Actinomycetes</taxon>
        <taxon>Micromonosporales</taxon>
        <taxon>Micromonosporaceae</taxon>
        <taxon>Micromonospora</taxon>
    </lineage>
</organism>
<sequence length="818" mass="85663">MVAAAAMTISALLIGPTTALAAAPAPAPAATPPATSSTASPATAPTTGATTPTRARSTTIAAPPKRRPTGSAPCGGKLTYGKVETCASIVGAQENAWTFTTTVDSDTLLARLNSVSGSGVGARVTDRDGGFTCHVGAYLNECRLGPAGTYTLTVTTTYGTGEGSYTLSVESMRTPSECDTLPEPFFSFASAGVSGTLPAGLAARCFKFDQPTGTRLHLADPSGTGDVQASILDGRYEPLGCPIRYTTECTLTEPGPYRLFLHESYGNEAAYTLRMPRLSQAVGCPTVPLAPFGDPGAAVGQGSVAAPEEVACHSLTTDAAGAVVVRFNRYQDQYLSWGVYDATGQRICDEYSSARHCFLPAAGTYILLVQNRNDVGNAVDYQVAVTALHRIDGCVPATGTSWETAALVVHQTSPVQTNCQPFHAEAGDRIITYTAPDRYNEAAAWLVDADGTVLCTEWSEQDGCVVPATGTYRVVSYLANWDDDSTDLTYKMQVRRLSDAVGCPTVTPGAYGTGPAGGLGGIRCRTLDVATAGTYRLHAVGDDNYERYGRVYDQAGLRVCGTGRCEIPAAGRYTLVLGDRGTGEVIDNDVRHAVALLPWAPSNCTPVSDNGWRDAPHRGTFPAAGQVNCLQLASPAGSRIVQSQPGDTTFDASPEITIVDATGEYLCDYSSLRQYTCELTGEAPFHAVLTGPEGSPVSAYTMAFSRVDGPPACAVLPRGDTGATATTGADRFVACWSVPADEHAARESFTWTRTSGTGDARLSVIDSRGIRYCGPTGHAVERTVTCTLPAGPVTVLLESDAVDATYRLTHRDAATPTS</sequence>
<proteinExistence type="predicted"/>
<feature type="signal peptide" evidence="2">
    <location>
        <begin position="1"/>
        <end position="21"/>
    </location>
</feature>
<gene>
    <name evidence="3" type="ORF">GA0070614_3013</name>
</gene>
<evidence type="ECO:0000313" key="3">
    <source>
        <dbReference type="EMBL" id="SCG59161.1"/>
    </source>
</evidence>
<feature type="region of interest" description="Disordered" evidence="1">
    <location>
        <begin position="23"/>
        <end position="74"/>
    </location>
</feature>
<evidence type="ECO:0008006" key="5">
    <source>
        <dbReference type="Google" id="ProtNLM"/>
    </source>
</evidence>
<dbReference type="EMBL" id="LT607753">
    <property type="protein sequence ID" value="SCG59161.1"/>
    <property type="molecule type" value="Genomic_DNA"/>
</dbReference>
<dbReference type="Gene3D" id="2.60.120.380">
    <property type="match status" value="1"/>
</dbReference>
<protein>
    <recommendedName>
        <fullName evidence="5">Ig-like domain-containing protein</fullName>
    </recommendedName>
</protein>
<feature type="compositionally biased region" description="Low complexity" evidence="1">
    <location>
        <begin position="32"/>
        <end position="63"/>
    </location>
</feature>
<keyword evidence="2" id="KW-0732">Signal</keyword>
<name>A0A1C5IMC0_9ACTN</name>
<keyword evidence="4" id="KW-1185">Reference proteome</keyword>
<accession>A0A1C5IMC0</accession>
<dbReference type="AlphaFoldDB" id="A0A1C5IMC0"/>
<evidence type="ECO:0000256" key="1">
    <source>
        <dbReference type="SAM" id="MobiDB-lite"/>
    </source>
</evidence>
<dbReference type="Proteomes" id="UP000198215">
    <property type="component" value="Chromosome I"/>
</dbReference>
<feature type="chain" id="PRO_5008718859" description="Ig-like domain-containing protein" evidence="2">
    <location>
        <begin position="22"/>
        <end position="818"/>
    </location>
</feature>
<reference evidence="4" key="1">
    <citation type="submission" date="2016-06" db="EMBL/GenBank/DDBJ databases">
        <authorList>
            <person name="Varghese N."/>
            <person name="Submissions Spin"/>
        </authorList>
    </citation>
    <scope>NUCLEOTIDE SEQUENCE [LARGE SCALE GENOMIC DNA]</scope>
    <source>
        <strain evidence="4">DSM 45161</strain>
    </source>
</reference>
<evidence type="ECO:0000313" key="4">
    <source>
        <dbReference type="Proteomes" id="UP000198215"/>
    </source>
</evidence>
<evidence type="ECO:0000256" key="2">
    <source>
        <dbReference type="SAM" id="SignalP"/>
    </source>
</evidence>